<evidence type="ECO:0000256" key="4">
    <source>
        <dbReference type="ARBA" id="ARBA00022723"/>
    </source>
</evidence>
<dbReference type="InterPro" id="IPR001128">
    <property type="entry name" value="Cyt_P450"/>
</dbReference>
<evidence type="ECO:0000256" key="7">
    <source>
        <dbReference type="ARBA" id="ARBA00023033"/>
    </source>
</evidence>
<dbReference type="PANTHER" id="PTHR24287">
    <property type="entry name" value="P450, PUTATIVE (EUROFUNG)-RELATED"/>
    <property type="match status" value="1"/>
</dbReference>
<dbReference type="InterPro" id="IPR002974">
    <property type="entry name" value="Cyt_P450_E_CYP52_ascomycetes"/>
</dbReference>
<keyword evidence="6 8" id="KW-0408">Iron</keyword>
<evidence type="ECO:0000256" key="8">
    <source>
        <dbReference type="PIRSR" id="PIRSR602402-1"/>
    </source>
</evidence>
<dbReference type="SUPFAM" id="SSF48264">
    <property type="entry name" value="Cytochrome P450"/>
    <property type="match status" value="1"/>
</dbReference>
<dbReference type="InterPro" id="IPR002402">
    <property type="entry name" value="Cyt_P450_E_grp-II"/>
</dbReference>
<keyword evidence="5 9" id="KW-0560">Oxidoreductase</keyword>
<proteinExistence type="inferred from homology"/>
<keyword evidence="10" id="KW-1133">Transmembrane helix</keyword>
<feature type="transmembrane region" description="Helical" evidence="10">
    <location>
        <begin position="12"/>
        <end position="30"/>
    </location>
</feature>
<evidence type="ECO:0000313" key="11">
    <source>
        <dbReference type="EMBL" id="CAH2354609.1"/>
    </source>
</evidence>
<keyword evidence="12" id="KW-1185">Reference proteome</keyword>
<keyword evidence="10" id="KW-0472">Membrane</keyword>
<dbReference type="InterPro" id="IPR047146">
    <property type="entry name" value="Cyt_P450_E_CYP52_fungi"/>
</dbReference>
<dbReference type="InterPro" id="IPR036396">
    <property type="entry name" value="Cyt_P450_sf"/>
</dbReference>
<dbReference type="PRINTS" id="PR01239">
    <property type="entry name" value="EP450IICYP52"/>
</dbReference>
<comment type="cofactor">
    <cofactor evidence="1 8">
        <name>heme</name>
        <dbReference type="ChEBI" id="CHEBI:30413"/>
    </cofactor>
</comment>
<accession>A0A9P0QTB4</accession>
<evidence type="ECO:0000256" key="9">
    <source>
        <dbReference type="RuleBase" id="RU000461"/>
    </source>
</evidence>
<gene>
    <name evidence="11" type="ORF">CLIB1423_17S02982</name>
</gene>
<dbReference type="InterPro" id="IPR017972">
    <property type="entry name" value="Cyt_P450_CS"/>
</dbReference>
<dbReference type="Pfam" id="PF00067">
    <property type="entry name" value="p450"/>
    <property type="match status" value="1"/>
</dbReference>
<evidence type="ECO:0000256" key="5">
    <source>
        <dbReference type="ARBA" id="ARBA00023002"/>
    </source>
</evidence>
<comment type="similarity">
    <text evidence="2 9">Belongs to the cytochrome P450 family.</text>
</comment>
<dbReference type="OrthoDB" id="1470350at2759"/>
<dbReference type="Gene3D" id="1.10.630.10">
    <property type="entry name" value="Cytochrome P450"/>
    <property type="match status" value="1"/>
</dbReference>
<evidence type="ECO:0000256" key="10">
    <source>
        <dbReference type="SAM" id="Phobius"/>
    </source>
</evidence>
<evidence type="ECO:0000256" key="6">
    <source>
        <dbReference type="ARBA" id="ARBA00023004"/>
    </source>
</evidence>
<evidence type="ECO:0000256" key="2">
    <source>
        <dbReference type="ARBA" id="ARBA00010617"/>
    </source>
</evidence>
<dbReference type="GO" id="GO:0005506">
    <property type="term" value="F:iron ion binding"/>
    <property type="evidence" value="ECO:0007669"/>
    <property type="project" value="InterPro"/>
</dbReference>
<dbReference type="CDD" id="cd11063">
    <property type="entry name" value="CYP52"/>
    <property type="match status" value="1"/>
</dbReference>
<feature type="binding site" description="axial binding residue" evidence="8">
    <location>
        <position position="479"/>
    </location>
    <ligand>
        <name>heme</name>
        <dbReference type="ChEBI" id="CHEBI:30413"/>
    </ligand>
    <ligandPart>
        <name>Fe</name>
        <dbReference type="ChEBI" id="CHEBI:18248"/>
    </ligandPart>
</feature>
<dbReference type="GO" id="GO:0020037">
    <property type="term" value="F:heme binding"/>
    <property type="evidence" value="ECO:0007669"/>
    <property type="project" value="InterPro"/>
</dbReference>
<reference evidence="11" key="1">
    <citation type="submission" date="2022-03" db="EMBL/GenBank/DDBJ databases">
        <authorList>
            <person name="Legras J.-L."/>
            <person name="Devillers H."/>
            <person name="Grondin C."/>
        </authorList>
    </citation>
    <scope>NUCLEOTIDE SEQUENCE</scope>
    <source>
        <strain evidence="11">CLIB 1423</strain>
    </source>
</reference>
<dbReference type="PANTHER" id="PTHR24287:SF1">
    <property type="entry name" value="P450, PUTATIVE (EUROFUNG)-RELATED"/>
    <property type="match status" value="1"/>
</dbReference>
<dbReference type="EMBL" id="CAKXYY010000017">
    <property type="protein sequence ID" value="CAH2354609.1"/>
    <property type="molecule type" value="Genomic_DNA"/>
</dbReference>
<sequence>MSLTDFTVKEVFLYVIGFFAVYQVLDYFYFKYQMRRAGCKPIFVDGSERFFGFEFLFKALRMQKNGTLIDYITDKFNKSYLESTEEGKDVNIGGTATFRVAGMPIISTRDPENIKAILGTQFNDFSLGIRHAQFAPLLGDGIFTLDGNGWKHSRAMLRPQFARDQISHIKSLEPHVALLCKHITNTKGAEFDIQELFFRFTVDSSTEFLFGESVSSLIDLNVATQSEIDELDFAGKLGFADAFNEAQKTLFDRSLAQEFYFLVDSKKFRENCKKVHTFAEFFVQKALNASSSELEEKSKDSYIFLYELVKETRNPITLRDQLLNILVAGRDTTAGLLSFTMFELARNPNIWAKLRDEIETNFGTGENSRLDDITFESMKRCDYLKAILNEVLRMYPSVPSNFRIATKNTTLPKGGGKDFQSPIFVRKGMNVIYSVSGMHKNPYWYGDDYNVFRPERWLTGETKKLGWAYLPFNGGPRICLGQQFALTEASYVIIRLIQQFPKLRSFDDVYPPKKNAHLTMSHFEGVKIGMST</sequence>
<dbReference type="GO" id="GO:0016712">
    <property type="term" value="F:oxidoreductase activity, acting on paired donors, with incorporation or reduction of molecular oxygen, reduced flavin or flavoprotein as one donor, and incorporation of one atom of oxygen"/>
    <property type="evidence" value="ECO:0007669"/>
    <property type="project" value="InterPro"/>
</dbReference>
<dbReference type="Proteomes" id="UP000837801">
    <property type="component" value="Unassembled WGS sequence"/>
</dbReference>
<dbReference type="PRINTS" id="PR00385">
    <property type="entry name" value="P450"/>
</dbReference>
<evidence type="ECO:0000256" key="3">
    <source>
        <dbReference type="ARBA" id="ARBA00022617"/>
    </source>
</evidence>
<evidence type="ECO:0000313" key="12">
    <source>
        <dbReference type="Proteomes" id="UP000837801"/>
    </source>
</evidence>
<evidence type="ECO:0000256" key="1">
    <source>
        <dbReference type="ARBA" id="ARBA00001971"/>
    </source>
</evidence>
<keyword evidence="3 8" id="KW-0349">Heme</keyword>
<dbReference type="AlphaFoldDB" id="A0A9P0QTB4"/>
<keyword evidence="4 8" id="KW-0479">Metal-binding</keyword>
<comment type="caution">
    <text evidence="11">The sequence shown here is derived from an EMBL/GenBank/DDBJ whole genome shotgun (WGS) entry which is preliminary data.</text>
</comment>
<dbReference type="PROSITE" id="PS00086">
    <property type="entry name" value="CYTOCHROME_P450"/>
    <property type="match status" value="1"/>
</dbReference>
<organism evidence="11 12">
    <name type="scientific">[Candida] railenensis</name>
    <dbReference type="NCBI Taxonomy" id="45579"/>
    <lineage>
        <taxon>Eukaryota</taxon>
        <taxon>Fungi</taxon>
        <taxon>Dikarya</taxon>
        <taxon>Ascomycota</taxon>
        <taxon>Saccharomycotina</taxon>
        <taxon>Pichiomycetes</taxon>
        <taxon>Debaryomycetaceae</taxon>
        <taxon>Kurtzmaniella</taxon>
    </lineage>
</organism>
<dbReference type="PRINTS" id="PR00464">
    <property type="entry name" value="EP450II"/>
</dbReference>
<keyword evidence="10" id="KW-0812">Transmembrane</keyword>
<protein>
    <submittedName>
        <fullName evidence="11">Cytochrome P450 52A12</fullName>
    </submittedName>
</protein>
<name>A0A9P0QTB4_9ASCO</name>
<keyword evidence="7 9" id="KW-0503">Monooxygenase</keyword>